<organism evidence="1 2">
    <name type="scientific">Rubrivivax gelatinosus</name>
    <name type="common">Rhodocyclus gelatinosus</name>
    <name type="synonym">Rhodopseudomonas gelatinosa</name>
    <dbReference type="NCBI Taxonomy" id="28068"/>
    <lineage>
        <taxon>Bacteria</taxon>
        <taxon>Pseudomonadati</taxon>
        <taxon>Pseudomonadota</taxon>
        <taxon>Betaproteobacteria</taxon>
        <taxon>Burkholderiales</taxon>
        <taxon>Sphaerotilaceae</taxon>
        <taxon>Rubrivivax</taxon>
    </lineage>
</organism>
<dbReference type="Proteomes" id="UP000295106">
    <property type="component" value="Unassembled WGS sequence"/>
</dbReference>
<dbReference type="AlphaFoldDB" id="A0A4R2M3U5"/>
<dbReference type="RefSeq" id="WP_132648427.1">
    <property type="nucleotide sequence ID" value="NZ_CP181386.1"/>
</dbReference>
<sequence>MSVRLQRTDAGREAIRARDGQLSRAARNLLLIVDPSRPAEQWLAAVAGAQPADLERLITLGYVAESSPPPRLAAAVVAASRARAAALAALAGAEPRALYDLLTSEARTRLGLVKGYRMVLDVERSQGLDELRQLALRFVDELEAADGEAEALAFCRRLGGTP</sequence>
<proteinExistence type="predicted"/>
<gene>
    <name evidence="1" type="ORF">EV684_1114</name>
</gene>
<dbReference type="GeneID" id="99682995"/>
<dbReference type="EMBL" id="SLXD01000011">
    <property type="protein sequence ID" value="TCP00800.1"/>
    <property type="molecule type" value="Genomic_DNA"/>
</dbReference>
<protein>
    <submittedName>
        <fullName evidence="1">Uncharacterized protein</fullName>
    </submittedName>
</protein>
<evidence type="ECO:0000313" key="2">
    <source>
        <dbReference type="Proteomes" id="UP000295106"/>
    </source>
</evidence>
<reference evidence="1 2" key="1">
    <citation type="submission" date="2019-03" db="EMBL/GenBank/DDBJ databases">
        <title>Genomic Encyclopedia of Type Strains, Phase IV (KMG-IV): sequencing the most valuable type-strain genomes for metagenomic binning, comparative biology and taxonomic classification.</title>
        <authorList>
            <person name="Goeker M."/>
        </authorList>
    </citation>
    <scope>NUCLEOTIDE SEQUENCE [LARGE SCALE GENOMIC DNA]</scope>
    <source>
        <strain evidence="1 2">DSM 1709</strain>
    </source>
</reference>
<evidence type="ECO:0000313" key="1">
    <source>
        <dbReference type="EMBL" id="TCP00800.1"/>
    </source>
</evidence>
<comment type="caution">
    <text evidence="1">The sequence shown here is derived from an EMBL/GenBank/DDBJ whole genome shotgun (WGS) entry which is preliminary data.</text>
</comment>
<accession>A0A4R2M3U5</accession>
<dbReference type="OrthoDB" id="9152494at2"/>
<name>A0A4R2M3U5_RUBGE</name>